<dbReference type="PANTHER" id="PTHR30154">
    <property type="entry name" value="LEUCINE-RESPONSIVE REGULATORY PROTEIN"/>
    <property type="match status" value="1"/>
</dbReference>
<accession>A3SL35</accession>
<dbReference type="STRING" id="89187.ISM_07215"/>
<dbReference type="Proteomes" id="UP000005954">
    <property type="component" value="Unassembled WGS sequence"/>
</dbReference>
<dbReference type="RefSeq" id="WP_009813466.1">
    <property type="nucleotide sequence ID" value="NZ_CH724156.1"/>
</dbReference>
<sequence length="153" mass="17578">MQSLDDTDLRILRVLQSEGNLNAAELAKRVGLSQSPVWRRLSRMEEEGIIQDRVVVLDPKKLGYETVVFVRIKLSEHGRKSLEDFAAQASKIPEVQVVQLLLGDIDFRLRIIVRDLEHYHQLMNNKLVMLPGVQEIQSSVLLHEYKNTRALPL</sequence>
<dbReference type="eggNOG" id="COG1522">
    <property type="taxonomic scope" value="Bacteria"/>
</dbReference>
<dbReference type="InterPro" id="IPR011991">
    <property type="entry name" value="ArsR-like_HTH"/>
</dbReference>
<name>A3SL35_ROSNI</name>
<dbReference type="PRINTS" id="PR00033">
    <property type="entry name" value="HTHASNC"/>
</dbReference>
<dbReference type="SUPFAM" id="SSF46785">
    <property type="entry name" value="Winged helix' DNA-binding domain"/>
    <property type="match status" value="1"/>
</dbReference>
<feature type="domain" description="HTH asnC-type" evidence="4">
    <location>
        <begin position="4"/>
        <end position="65"/>
    </location>
</feature>
<dbReference type="GO" id="GO:0043565">
    <property type="term" value="F:sequence-specific DNA binding"/>
    <property type="evidence" value="ECO:0007669"/>
    <property type="project" value="InterPro"/>
</dbReference>
<dbReference type="Pfam" id="PF13412">
    <property type="entry name" value="HTH_24"/>
    <property type="match status" value="1"/>
</dbReference>
<evidence type="ECO:0000259" key="4">
    <source>
        <dbReference type="PROSITE" id="PS50956"/>
    </source>
</evidence>
<evidence type="ECO:0000313" key="6">
    <source>
        <dbReference type="Proteomes" id="UP000005954"/>
    </source>
</evidence>
<dbReference type="Gene3D" id="1.10.10.10">
    <property type="entry name" value="Winged helix-like DNA-binding domain superfamily/Winged helix DNA-binding domain"/>
    <property type="match status" value="1"/>
</dbReference>
<keyword evidence="6" id="KW-1185">Reference proteome</keyword>
<keyword evidence="1" id="KW-0805">Transcription regulation</keyword>
<dbReference type="InterPro" id="IPR036390">
    <property type="entry name" value="WH_DNA-bd_sf"/>
</dbReference>
<evidence type="ECO:0000256" key="2">
    <source>
        <dbReference type="ARBA" id="ARBA00023125"/>
    </source>
</evidence>
<keyword evidence="2" id="KW-0238">DNA-binding</keyword>
<evidence type="ECO:0000256" key="1">
    <source>
        <dbReference type="ARBA" id="ARBA00023015"/>
    </source>
</evidence>
<evidence type="ECO:0000313" key="5">
    <source>
        <dbReference type="EMBL" id="EAP78066.1"/>
    </source>
</evidence>
<gene>
    <name evidence="5" type="ORF">ISM_07215</name>
</gene>
<dbReference type="HOGENOM" id="CLU_091233_0_2_5"/>
<dbReference type="InterPro" id="IPR019888">
    <property type="entry name" value="Tscrpt_reg_AsnC-like"/>
</dbReference>
<dbReference type="Pfam" id="PF01037">
    <property type="entry name" value="AsnC_trans_reg"/>
    <property type="match status" value="1"/>
</dbReference>
<comment type="caution">
    <text evidence="5">The sequence shown here is derived from an EMBL/GenBank/DDBJ whole genome shotgun (WGS) entry which is preliminary data.</text>
</comment>
<dbReference type="InterPro" id="IPR011008">
    <property type="entry name" value="Dimeric_a/b-barrel"/>
</dbReference>
<dbReference type="SUPFAM" id="SSF54909">
    <property type="entry name" value="Dimeric alpha+beta barrel"/>
    <property type="match status" value="1"/>
</dbReference>
<reference evidence="5 6" key="1">
    <citation type="submission" date="2005-12" db="EMBL/GenBank/DDBJ databases">
        <authorList>
            <person name="Moran M.A."/>
            <person name="Ferriera S."/>
            <person name="Johnson J."/>
            <person name="Kravitz S."/>
            <person name="Halpern A."/>
            <person name="Remington K."/>
            <person name="Beeson K."/>
            <person name="Tran B."/>
            <person name="Rogers Y.-H."/>
            <person name="Friedman R."/>
            <person name="Venter J.C."/>
        </authorList>
    </citation>
    <scope>NUCLEOTIDE SEQUENCE [LARGE SCALE GENOMIC DNA]</scope>
    <source>
        <strain evidence="6">ATCC BAA-591 / DSM 15170 / ISM</strain>
    </source>
</reference>
<proteinExistence type="predicted"/>
<dbReference type="EMBL" id="AALY01000001">
    <property type="protein sequence ID" value="EAP78066.1"/>
    <property type="molecule type" value="Genomic_DNA"/>
</dbReference>
<keyword evidence="3" id="KW-0804">Transcription</keyword>
<dbReference type="SMART" id="SM00344">
    <property type="entry name" value="HTH_ASNC"/>
    <property type="match status" value="1"/>
</dbReference>
<dbReference type="OrthoDB" id="9803143at2"/>
<dbReference type="PANTHER" id="PTHR30154:SF34">
    <property type="entry name" value="TRANSCRIPTIONAL REGULATOR AZLB"/>
    <property type="match status" value="1"/>
</dbReference>
<dbReference type="CDD" id="cd00090">
    <property type="entry name" value="HTH_ARSR"/>
    <property type="match status" value="1"/>
</dbReference>
<dbReference type="GO" id="GO:0043200">
    <property type="term" value="P:response to amino acid"/>
    <property type="evidence" value="ECO:0007669"/>
    <property type="project" value="TreeGrafter"/>
</dbReference>
<dbReference type="InterPro" id="IPR036388">
    <property type="entry name" value="WH-like_DNA-bd_sf"/>
</dbReference>
<protein>
    <submittedName>
        <fullName evidence="5">Probable transcriptional regulator</fullName>
    </submittedName>
</protein>
<dbReference type="InterPro" id="IPR019887">
    <property type="entry name" value="Tscrpt_reg_AsnC/Lrp_C"/>
</dbReference>
<dbReference type="AlphaFoldDB" id="A3SL35"/>
<dbReference type="PROSITE" id="PS50956">
    <property type="entry name" value="HTH_ASNC_2"/>
    <property type="match status" value="1"/>
</dbReference>
<evidence type="ECO:0000256" key="3">
    <source>
        <dbReference type="ARBA" id="ARBA00023163"/>
    </source>
</evidence>
<organism evidence="5 6">
    <name type="scientific">Roseovarius nubinhibens (strain ATCC BAA-591 / DSM 15170 / ISM)</name>
    <dbReference type="NCBI Taxonomy" id="89187"/>
    <lineage>
        <taxon>Bacteria</taxon>
        <taxon>Pseudomonadati</taxon>
        <taxon>Pseudomonadota</taxon>
        <taxon>Alphaproteobacteria</taxon>
        <taxon>Rhodobacterales</taxon>
        <taxon>Roseobacteraceae</taxon>
        <taxon>Roseovarius</taxon>
    </lineage>
</organism>
<dbReference type="GO" id="GO:0005829">
    <property type="term" value="C:cytosol"/>
    <property type="evidence" value="ECO:0007669"/>
    <property type="project" value="TreeGrafter"/>
</dbReference>
<dbReference type="InterPro" id="IPR000485">
    <property type="entry name" value="AsnC-type_HTH_dom"/>
</dbReference>
<dbReference type="GO" id="GO:0006355">
    <property type="term" value="P:regulation of DNA-templated transcription"/>
    <property type="evidence" value="ECO:0007669"/>
    <property type="project" value="UniProtKB-ARBA"/>
</dbReference>
<dbReference type="Gene3D" id="3.30.70.920">
    <property type="match status" value="1"/>
</dbReference>